<dbReference type="InterPro" id="IPR035901">
    <property type="entry name" value="GIY-YIG_endonuc_sf"/>
</dbReference>
<dbReference type="NCBIfam" id="TIGR01453">
    <property type="entry name" value="grpIintron_endo"/>
    <property type="match status" value="1"/>
</dbReference>
<dbReference type="SUPFAM" id="SSF82771">
    <property type="entry name" value="GIY-YIG endonuclease"/>
    <property type="match status" value="1"/>
</dbReference>
<organism evidence="6">
    <name type="scientific">Orbilia brochopaga</name>
    <dbReference type="NCBI Taxonomy" id="3140254"/>
    <lineage>
        <taxon>Eukaryota</taxon>
        <taxon>Fungi</taxon>
        <taxon>Dikarya</taxon>
        <taxon>Ascomycota</taxon>
        <taxon>Pezizomycotina</taxon>
        <taxon>Orbiliomycetes</taxon>
        <taxon>Orbiliales</taxon>
        <taxon>Orbiliaceae</taxon>
        <taxon>Orbilia</taxon>
    </lineage>
</organism>
<evidence type="ECO:0000256" key="3">
    <source>
        <dbReference type="ARBA" id="ARBA00022759"/>
    </source>
</evidence>
<dbReference type="InterPro" id="IPR010896">
    <property type="entry name" value="NUMOD1"/>
</dbReference>
<dbReference type="Pfam" id="PF07453">
    <property type="entry name" value="NUMOD1"/>
    <property type="match status" value="1"/>
</dbReference>
<dbReference type="SMART" id="SM00496">
    <property type="entry name" value="IENR2"/>
    <property type="match status" value="3"/>
</dbReference>
<gene>
    <name evidence="6" type="primary">orf249</name>
</gene>
<evidence type="ECO:0000259" key="5">
    <source>
        <dbReference type="PROSITE" id="PS50164"/>
    </source>
</evidence>
<dbReference type="GO" id="GO:0016787">
    <property type="term" value="F:hydrolase activity"/>
    <property type="evidence" value="ECO:0007669"/>
    <property type="project" value="UniProtKB-KW"/>
</dbReference>
<dbReference type="GO" id="GO:0003677">
    <property type="term" value="F:DNA binding"/>
    <property type="evidence" value="ECO:0007669"/>
    <property type="project" value="InterPro"/>
</dbReference>
<evidence type="ECO:0000313" key="6">
    <source>
        <dbReference type="EMBL" id="QCW06955.1"/>
    </source>
</evidence>
<dbReference type="InterPro" id="IPR000305">
    <property type="entry name" value="GIY-YIG_endonuc"/>
</dbReference>
<evidence type="ECO:0000256" key="4">
    <source>
        <dbReference type="ARBA" id="ARBA00022801"/>
    </source>
</evidence>
<evidence type="ECO:0000256" key="1">
    <source>
        <dbReference type="ARBA" id="ARBA00010045"/>
    </source>
</evidence>
<dbReference type="Pfam" id="PF07460">
    <property type="entry name" value="NUMOD3"/>
    <property type="match status" value="1"/>
</dbReference>
<dbReference type="InterPro" id="IPR003647">
    <property type="entry name" value="Intron_nuc_1_rpt"/>
</dbReference>
<dbReference type="CDD" id="cd10445">
    <property type="entry name" value="GIY-YIG_bI1_like"/>
    <property type="match status" value="1"/>
</dbReference>
<dbReference type="InterPro" id="IPR006350">
    <property type="entry name" value="Intron_endoG1"/>
</dbReference>
<proteinExistence type="predicted"/>
<evidence type="ECO:0000256" key="2">
    <source>
        <dbReference type="ARBA" id="ARBA00022722"/>
    </source>
</evidence>
<comment type="similarity">
    <text evidence="1">To endonucleases of group I introns of fungi and phage.</text>
</comment>
<dbReference type="EMBL" id="MK820635">
    <property type="protein sequence ID" value="QCW06955.1"/>
    <property type="molecule type" value="Genomic_DNA"/>
</dbReference>
<reference evidence="6" key="1">
    <citation type="submission" date="2019-04" db="EMBL/GenBank/DDBJ databases">
        <authorList>
            <person name="Yu Z."/>
            <person name="Deng C."/>
        </authorList>
    </citation>
    <scope>NUCLEOTIDE SEQUENCE</scope>
</reference>
<accession>A0A4Y5MZC7</accession>
<keyword evidence="3" id="KW-0255">Endonuclease</keyword>
<dbReference type="GO" id="GO:0004519">
    <property type="term" value="F:endonuclease activity"/>
    <property type="evidence" value="ECO:0007669"/>
    <property type="project" value="UniProtKB-KW"/>
</dbReference>
<dbReference type="InterPro" id="IPR003611">
    <property type="entry name" value="NUMOD3"/>
</dbReference>
<name>A0A4Y5MZC7_9PEZI</name>
<feature type="domain" description="GIY-YIG" evidence="5">
    <location>
        <begin position="42"/>
        <end position="131"/>
    </location>
</feature>
<dbReference type="PROSITE" id="PS50164">
    <property type="entry name" value="GIY_YIG"/>
    <property type="match status" value="1"/>
</dbReference>
<dbReference type="Gene3D" id="3.40.1440.10">
    <property type="entry name" value="GIY-YIG endonuclease"/>
    <property type="match status" value="1"/>
</dbReference>
<keyword evidence="4" id="KW-0378">Hydrolase</keyword>
<geneLocation type="mitochondrion" evidence="6"/>
<dbReference type="SMART" id="SM00465">
    <property type="entry name" value="GIYc"/>
    <property type="match status" value="1"/>
</dbReference>
<dbReference type="SUPFAM" id="SSF64496">
    <property type="entry name" value="DNA-binding domain of intron-encoded endonucleases"/>
    <property type="match status" value="1"/>
</dbReference>
<keyword evidence="2" id="KW-0540">Nuclease</keyword>
<dbReference type="Pfam" id="PF01541">
    <property type="entry name" value="GIY-YIG"/>
    <property type="match status" value="1"/>
</dbReference>
<sequence>MLNIFFKNVKQAYYSTSSAVSPEKFYSNSDTQKLQIISENKGRSGVYHWVNLENGKSYIGSSVNLGRRLQHYYSMGFLLLQVKKNKSMIYRALLKYGYSKFNLKILEYCEPDKCLEREQYYIDLIKPEYNILKIAGSSLGYVYSIEVRKNMSEAKIGEKNPMYGKTHSDDTRKKISAGHKGRIVSVETRAKLSIKISVFDIKKNTTTFYDSMSEAARALKIKQYLISKYFNRNQQKPYKGRYIFKKIVK</sequence>
<protein>
    <recommendedName>
        <fullName evidence="5">GIY-YIG domain-containing protein</fullName>
    </recommendedName>
</protein>
<dbReference type="SMART" id="SM00497">
    <property type="entry name" value="IENR1"/>
    <property type="match status" value="1"/>
</dbReference>
<dbReference type="AlphaFoldDB" id="A0A4Y5MZC7"/>
<keyword evidence="6" id="KW-0496">Mitochondrion</keyword>